<dbReference type="AlphaFoldDB" id="A0A1E5QG01"/>
<gene>
    <name evidence="2" type="ORF">BH720_20050</name>
</gene>
<feature type="domain" description="Novel STAND NTPase 1" evidence="1">
    <location>
        <begin position="139"/>
        <end position="541"/>
    </location>
</feature>
<protein>
    <recommendedName>
        <fullName evidence="1">Novel STAND NTPase 1 domain-containing protein</fullName>
    </recommendedName>
</protein>
<dbReference type="InterPro" id="IPR049052">
    <property type="entry name" value="nSTAND1"/>
</dbReference>
<evidence type="ECO:0000259" key="1">
    <source>
        <dbReference type="Pfam" id="PF20703"/>
    </source>
</evidence>
<dbReference type="SUPFAM" id="SSF52540">
    <property type="entry name" value="P-loop containing nucleoside triphosphate hydrolases"/>
    <property type="match status" value="1"/>
</dbReference>
<name>A0A1E5QG01_9CYAN</name>
<dbReference type="OrthoDB" id="464342at2"/>
<dbReference type="Gene3D" id="3.40.50.300">
    <property type="entry name" value="P-loop containing nucleotide triphosphate hydrolases"/>
    <property type="match status" value="1"/>
</dbReference>
<proteinExistence type="predicted"/>
<dbReference type="InterPro" id="IPR027417">
    <property type="entry name" value="P-loop_NTPase"/>
</dbReference>
<organism evidence="2">
    <name type="scientific">Desertifilum tharense IPPAS B-1220</name>
    <dbReference type="NCBI Taxonomy" id="1781255"/>
    <lineage>
        <taxon>Bacteria</taxon>
        <taxon>Bacillati</taxon>
        <taxon>Cyanobacteriota</taxon>
        <taxon>Cyanophyceae</taxon>
        <taxon>Desertifilales</taxon>
        <taxon>Desertifilaceae</taxon>
        <taxon>Desertifilum</taxon>
    </lineage>
</organism>
<dbReference type="STRING" id="1781255.BH720_20050"/>
<sequence>MTQQGTEKDFILILKLQKNCPYPISDKLSYFFKKALEKCKPSLSSFKQIQEYHNDLLKEYRIYQDEKISQELQSKIEKFVHQIETAGLYLYEENERFAAQSLLNYWITRLYRMGYDELDITLAEYDLSLAPELKEQDYPYVGLKPFTEKDNQRFYGRETLINKSITRLKKSSFVAITGSPKIGKSSLVFSGILPKLKAGAIEGSENWYYYPNITPGDKPLEHLAQIIKPDANEDWIQQQVAEFKTNPQHFCHLISNAYSDRPVVVVIDRFEELFTLCFDREERQAFFDNLVNFIEASNTQHFLVFTICSDIIWKVDQIRNEKFQEFLRKSQVKVDFLKYSELKEVIEKPAESIGLKFDRGLINALVKDFFGEPDALPLLQFTLLKLWESRERDRITWDSYKQLGIGGGRLALSNSAKKFYDSLSDIEQKTCRLILLRLVRPTQRFKPMNHQVKRQEIDRLTTPEISISNIEKVLTQLVNENLVCKIPGKVEDGDRFEIAHESLIRHWGDLREWMNQDRETLLQRLRLTDRSEEWQENGKDKSLLLKGYLLEAYKNLKDLNTLEQEFINCSIQEQLQN</sequence>
<reference evidence="2" key="1">
    <citation type="submission" date="2016-09" db="EMBL/GenBank/DDBJ databases">
        <title>Draft genome of thermotolerant cyanobacterium Desertifilum sp. strain IPPAS B-1220.</title>
        <authorList>
            <person name="Sinetova M.A."/>
            <person name="Bolakhan K."/>
            <person name="Zayadan B.K."/>
            <person name="Mironov K.S."/>
            <person name="Ustinova V."/>
            <person name="Kupriyanova E.V."/>
            <person name="Sidorov R.A."/>
            <person name="Skrypnik A.N."/>
            <person name="Gogoleva N.E."/>
            <person name="Gogolev Y.V."/>
            <person name="Los D.A."/>
        </authorList>
    </citation>
    <scope>NUCLEOTIDE SEQUENCE [LARGE SCALE GENOMIC DNA]</scope>
    <source>
        <strain evidence="2">IPPAS B-1220</strain>
    </source>
</reference>
<dbReference type="EMBL" id="MJGC01000088">
    <property type="protein sequence ID" value="OEJ73521.1"/>
    <property type="molecule type" value="Genomic_DNA"/>
</dbReference>
<evidence type="ECO:0000313" key="2">
    <source>
        <dbReference type="EMBL" id="OEJ73521.1"/>
    </source>
</evidence>
<dbReference type="Pfam" id="PF20703">
    <property type="entry name" value="nSTAND1"/>
    <property type="match status" value="1"/>
</dbReference>
<accession>A0A1E5QG01</accession>
<comment type="caution">
    <text evidence="2">The sequence shown here is derived from an EMBL/GenBank/DDBJ whole genome shotgun (WGS) entry which is preliminary data.</text>
</comment>